<dbReference type="CDD" id="cd02801">
    <property type="entry name" value="DUS_like_FMN"/>
    <property type="match status" value="1"/>
</dbReference>
<keyword evidence="7 9" id="KW-0694">RNA-binding</keyword>
<evidence type="ECO:0000313" key="13">
    <source>
        <dbReference type="Proteomes" id="UP001168540"/>
    </source>
</evidence>
<dbReference type="InterPro" id="IPR042270">
    <property type="entry name" value="DusC_C"/>
</dbReference>
<evidence type="ECO:0000259" key="11">
    <source>
        <dbReference type="Pfam" id="PF01207"/>
    </source>
</evidence>
<keyword evidence="2 9" id="KW-0820">tRNA-binding</keyword>
<evidence type="ECO:0000256" key="5">
    <source>
        <dbReference type="ARBA" id="ARBA00022694"/>
    </source>
</evidence>
<feature type="site" description="Interacts with tRNA" evidence="9">
    <location>
        <position position="95"/>
    </location>
</feature>
<feature type="binding site" evidence="9">
    <location>
        <position position="139"/>
    </location>
    <ligand>
        <name>FMN</name>
        <dbReference type="ChEBI" id="CHEBI:58210"/>
    </ligand>
</feature>
<comment type="caution">
    <text evidence="9">Lacks conserved residue(s) required for the propagation of feature annotation.</text>
</comment>
<dbReference type="RefSeq" id="WP_289828054.1">
    <property type="nucleotide sequence ID" value="NZ_JAUEDK010000002.1"/>
</dbReference>
<evidence type="ECO:0000256" key="10">
    <source>
        <dbReference type="PIRNR" id="PIRNR006621"/>
    </source>
</evidence>
<dbReference type="EC" id="1.3.1.-" evidence="9"/>
<evidence type="ECO:0000256" key="7">
    <source>
        <dbReference type="ARBA" id="ARBA00022884"/>
    </source>
</evidence>
<evidence type="ECO:0000313" key="12">
    <source>
        <dbReference type="EMBL" id="MDN0073528.1"/>
    </source>
</evidence>
<evidence type="ECO:0000256" key="3">
    <source>
        <dbReference type="ARBA" id="ARBA00022630"/>
    </source>
</evidence>
<dbReference type="Pfam" id="PF01207">
    <property type="entry name" value="Dus"/>
    <property type="match status" value="1"/>
</dbReference>
<feature type="site" description="Interacts with tRNA; defines subfamily-specific binding signature" evidence="9">
    <location>
        <position position="277"/>
    </location>
</feature>
<evidence type="ECO:0000256" key="8">
    <source>
        <dbReference type="ARBA" id="ARBA00023002"/>
    </source>
</evidence>
<feature type="site" description="Interacts with tRNA; defines subfamily-specific binding signature" evidence="9">
    <location>
        <position position="279"/>
    </location>
</feature>
<keyword evidence="13" id="KW-1185">Reference proteome</keyword>
<evidence type="ECO:0000256" key="4">
    <source>
        <dbReference type="ARBA" id="ARBA00022643"/>
    </source>
</evidence>
<evidence type="ECO:0000256" key="1">
    <source>
        <dbReference type="ARBA" id="ARBA00001917"/>
    </source>
</evidence>
<dbReference type="InterPro" id="IPR035587">
    <property type="entry name" value="DUS-like_FMN-bd"/>
</dbReference>
<feature type="site" description="Interacts with tRNA" evidence="9">
    <location>
        <position position="176"/>
    </location>
</feature>
<keyword evidence="4 9" id="KW-0288">FMN</keyword>
<keyword evidence="5 9" id="KW-0819">tRNA processing</keyword>
<evidence type="ECO:0000256" key="6">
    <source>
        <dbReference type="ARBA" id="ARBA00022857"/>
    </source>
</evidence>
<comment type="catalytic activity">
    <reaction evidence="9">
        <text>5,6-dihydrouridine(16) in tRNA + NADP(+) = uridine(16) in tRNA + NADPH + H(+)</text>
        <dbReference type="Rhea" id="RHEA:53376"/>
        <dbReference type="Rhea" id="RHEA-COMP:13543"/>
        <dbReference type="Rhea" id="RHEA-COMP:13544"/>
        <dbReference type="ChEBI" id="CHEBI:15378"/>
        <dbReference type="ChEBI" id="CHEBI:57783"/>
        <dbReference type="ChEBI" id="CHEBI:58349"/>
        <dbReference type="ChEBI" id="CHEBI:65315"/>
        <dbReference type="ChEBI" id="CHEBI:74443"/>
    </reaction>
</comment>
<comment type="similarity">
    <text evidence="9">Belongs to the Dus family. DusC subfamily.</text>
</comment>
<keyword evidence="3 9" id="KW-0285">Flavoprotein</keyword>
<sequence>MKVVLAPMEGLVDDVMRDILTRLGGVDLCVSEFIRVTSTLLPVKMFRRMVPELEQGAQTHAGTPVRVQLLGSDPACMADNAARAAELGAPAIDLNFGCPAPTVNRHRGGAVLLDEPELIHAIVAAVRAAVPRRIPVTAKMRLGYSDKSPAFDCARAIEAAGAAELTVHARTKVEGYRPPAHWDWLARIRETVSLPLTANGEVWSLADYHGIRDVSGCDTVMIGRGLVAMPDLGRQIRAANLGEPVAPMSWAELMPWVVDFYRQCYAKAPDNKYPVARLKQWLGLMKRTYAEAEQTFAMIKTETDAARLGERLQLLAA</sequence>
<feature type="active site" description="Proton donor" evidence="9">
    <location>
        <position position="98"/>
    </location>
</feature>
<reference evidence="12" key="1">
    <citation type="submission" date="2023-06" db="EMBL/GenBank/DDBJ databases">
        <authorList>
            <person name="Zhang S."/>
        </authorList>
    </citation>
    <scope>NUCLEOTIDE SEQUENCE</scope>
    <source>
        <strain evidence="12">SG2303</strain>
    </source>
</reference>
<protein>
    <recommendedName>
        <fullName evidence="9">tRNA-dihydrouridine(16) synthase</fullName>
        <ecNumber evidence="9">1.3.1.-</ecNumber>
    </recommendedName>
    <alternativeName>
        <fullName evidence="9">U16-specific dihydrouridine synthase</fullName>
        <shortName evidence="9">U16-specific Dus</shortName>
    </alternativeName>
    <alternativeName>
        <fullName evidence="9">tRNA-dihydrouridine synthase C</fullName>
    </alternativeName>
</protein>
<dbReference type="EMBL" id="JAUEDK010000002">
    <property type="protein sequence ID" value="MDN0073528.1"/>
    <property type="molecule type" value="Genomic_DNA"/>
</dbReference>
<feature type="binding site" evidence="9">
    <location>
        <begin position="199"/>
        <end position="201"/>
    </location>
    <ligand>
        <name>FMN</name>
        <dbReference type="ChEBI" id="CHEBI:58210"/>
    </ligand>
</feature>
<dbReference type="InterPro" id="IPR018517">
    <property type="entry name" value="tRNA_hU_synthase_CS"/>
</dbReference>
<keyword evidence="8 9" id="KW-0560">Oxidoreductase</keyword>
<dbReference type="Gene3D" id="1.20.225.30">
    <property type="entry name" value="Dihydrouridine synthase, C-terminal recognition domain"/>
    <property type="match status" value="1"/>
</dbReference>
<accession>A0ABT7XIC7</accession>
<comment type="caution">
    <text evidence="12">The sequence shown here is derived from an EMBL/GenBank/DDBJ whole genome shotgun (WGS) entry which is preliminary data.</text>
</comment>
<feature type="domain" description="DUS-like FMN-binding" evidence="11">
    <location>
        <begin position="5"/>
        <end position="273"/>
    </location>
</feature>
<comment type="similarity">
    <text evidence="10">Belongs to the dus family.</text>
</comment>
<comment type="function">
    <text evidence="9">Catalyzes the synthesis of 5,6-dihydrouridine (D), a modified base found in the D-loop of most tRNAs, via the reduction of the C5-C6 double bond in target uridines. Specifically modifies U16 in tRNAs.</text>
</comment>
<dbReference type="Proteomes" id="UP001168540">
    <property type="component" value="Unassembled WGS sequence"/>
</dbReference>
<dbReference type="PANTHER" id="PTHR11082">
    <property type="entry name" value="TRNA-DIHYDROURIDINE SYNTHASE"/>
    <property type="match status" value="1"/>
</dbReference>
<organism evidence="12 13">
    <name type="scientific">Crenobacter oryzisoli</name>
    <dbReference type="NCBI Taxonomy" id="3056844"/>
    <lineage>
        <taxon>Bacteria</taxon>
        <taxon>Pseudomonadati</taxon>
        <taxon>Pseudomonadota</taxon>
        <taxon>Betaproteobacteria</taxon>
        <taxon>Neisseriales</taxon>
        <taxon>Neisseriaceae</taxon>
        <taxon>Crenobacter</taxon>
    </lineage>
</organism>
<dbReference type="Gene3D" id="3.20.20.70">
    <property type="entry name" value="Aldolase class I"/>
    <property type="match status" value="1"/>
</dbReference>
<dbReference type="InterPro" id="IPR013785">
    <property type="entry name" value="Aldolase_TIM"/>
</dbReference>
<feature type="site" description="Interacts with tRNA; defines subfamily-specific binding signature" evidence="9">
    <location>
        <position position="35"/>
    </location>
</feature>
<name>A0ABT7XIC7_9NEIS</name>
<dbReference type="InterPro" id="IPR032886">
    <property type="entry name" value="DusC"/>
</dbReference>
<keyword evidence="6 9" id="KW-0521">NADP</keyword>
<dbReference type="PANTHER" id="PTHR11082:SF26">
    <property type="entry name" value="TRNA-DIHYDROURIDINE(16) SYNTHASE"/>
    <property type="match status" value="1"/>
</dbReference>
<dbReference type="InterPro" id="IPR001269">
    <property type="entry name" value="DUS_fam"/>
</dbReference>
<dbReference type="PIRSF" id="PIRSF006621">
    <property type="entry name" value="Dus"/>
    <property type="match status" value="1"/>
</dbReference>
<proteinExistence type="inferred from homology"/>
<comment type="cofactor">
    <cofactor evidence="1 9 10">
        <name>FMN</name>
        <dbReference type="ChEBI" id="CHEBI:58210"/>
    </cofactor>
</comment>
<dbReference type="HAMAP" id="MF_02043">
    <property type="entry name" value="DusC_subfam"/>
    <property type="match status" value="1"/>
</dbReference>
<gene>
    <name evidence="9" type="primary">dusC</name>
    <name evidence="12" type="ORF">QU481_01265</name>
</gene>
<dbReference type="PROSITE" id="PS01136">
    <property type="entry name" value="UPF0034"/>
    <property type="match status" value="1"/>
</dbReference>
<dbReference type="SUPFAM" id="SSF51395">
    <property type="entry name" value="FMN-linked oxidoreductases"/>
    <property type="match status" value="1"/>
</dbReference>
<feature type="binding site" evidence="9">
    <location>
        <begin position="223"/>
        <end position="224"/>
    </location>
    <ligand>
        <name>FMN</name>
        <dbReference type="ChEBI" id="CHEBI:58210"/>
    </ligand>
</feature>
<feature type="site" description="Interacts with tRNA; defines subfamily-specific binding signature" evidence="9">
    <location>
        <position position="300"/>
    </location>
</feature>
<comment type="catalytic activity">
    <reaction evidence="9">
        <text>5,6-dihydrouridine(16) in tRNA + NAD(+) = uridine(16) in tRNA + NADH + H(+)</text>
        <dbReference type="Rhea" id="RHEA:53380"/>
        <dbReference type="Rhea" id="RHEA-COMP:13543"/>
        <dbReference type="Rhea" id="RHEA-COMP:13544"/>
        <dbReference type="ChEBI" id="CHEBI:15378"/>
        <dbReference type="ChEBI" id="CHEBI:57540"/>
        <dbReference type="ChEBI" id="CHEBI:57945"/>
        <dbReference type="ChEBI" id="CHEBI:65315"/>
        <dbReference type="ChEBI" id="CHEBI:74443"/>
    </reaction>
</comment>
<feature type="binding site" evidence="9">
    <location>
        <position position="68"/>
    </location>
    <ligand>
        <name>FMN</name>
        <dbReference type="ChEBI" id="CHEBI:58210"/>
    </ligand>
</feature>
<evidence type="ECO:0000256" key="2">
    <source>
        <dbReference type="ARBA" id="ARBA00022555"/>
    </source>
</evidence>
<evidence type="ECO:0000256" key="9">
    <source>
        <dbReference type="HAMAP-Rule" id="MF_02043"/>
    </source>
</evidence>